<dbReference type="EMBL" id="CP104008">
    <property type="protein sequence ID" value="WFQ92715.1"/>
    <property type="molecule type" value="Genomic_DNA"/>
</dbReference>
<feature type="compositionally biased region" description="Low complexity" evidence="2">
    <location>
        <begin position="103"/>
        <end position="120"/>
    </location>
</feature>
<organism evidence="4 5">
    <name type="scientific">Mycoplasma feriruminatoris</name>
    <dbReference type="NCBI Taxonomy" id="1179777"/>
    <lineage>
        <taxon>Bacteria</taxon>
        <taxon>Bacillati</taxon>
        <taxon>Mycoplasmatota</taxon>
        <taxon>Mollicutes</taxon>
        <taxon>Mycoplasmataceae</taxon>
        <taxon>Mycoplasma</taxon>
    </lineage>
</organism>
<dbReference type="PROSITE" id="PS51257">
    <property type="entry name" value="PROKAR_LIPOPROTEIN"/>
    <property type="match status" value="1"/>
</dbReference>
<protein>
    <recommendedName>
        <fullName evidence="6">Lipoprotein</fullName>
    </recommendedName>
</protein>
<name>A0AAX3TG97_9MOLU</name>
<proteinExistence type="predicted"/>
<reference evidence="4" key="1">
    <citation type="submission" date="2022-06" db="EMBL/GenBank/DDBJ databases">
        <title>Comparative genomic analysis of Mycoplasma feriruminatoris and the Mycoplasma mycoides cluster.</title>
        <authorList>
            <person name="Baby V."/>
            <person name="Ambroset C."/>
            <person name="Gaurivaud P."/>
            <person name="Boury C."/>
            <person name="Guichoux E."/>
            <person name="Lartigue C."/>
            <person name="Tardy F."/>
            <person name="Sirand-Pugnet P."/>
        </authorList>
    </citation>
    <scope>NUCLEOTIDE SEQUENCE</scope>
    <source>
        <strain evidence="4">L14822</strain>
    </source>
</reference>
<feature type="chain" id="PRO_5043365587" description="Lipoprotein" evidence="3">
    <location>
        <begin position="23"/>
        <end position="306"/>
    </location>
</feature>
<gene>
    <name evidence="4" type="ORF">MFERI14822_00504</name>
</gene>
<feature type="compositionally biased region" description="Basic and acidic residues" evidence="2">
    <location>
        <begin position="62"/>
        <end position="94"/>
    </location>
</feature>
<feature type="region of interest" description="Disordered" evidence="2">
    <location>
        <begin position="32"/>
        <end position="144"/>
    </location>
</feature>
<evidence type="ECO:0000256" key="2">
    <source>
        <dbReference type="SAM" id="MobiDB-lite"/>
    </source>
</evidence>
<keyword evidence="3" id="KW-0732">Signal</keyword>
<feature type="signal peptide" evidence="3">
    <location>
        <begin position="1"/>
        <end position="22"/>
    </location>
</feature>
<evidence type="ECO:0000256" key="1">
    <source>
        <dbReference type="SAM" id="Coils"/>
    </source>
</evidence>
<evidence type="ECO:0000313" key="5">
    <source>
        <dbReference type="Proteomes" id="UP001178743"/>
    </source>
</evidence>
<dbReference type="AlphaFoldDB" id="A0AAX3TG97"/>
<dbReference type="RefSeq" id="WP_278307356.1">
    <property type="nucleotide sequence ID" value="NZ_CP104008.1"/>
</dbReference>
<dbReference type="Proteomes" id="UP001178743">
    <property type="component" value="Chromosome"/>
</dbReference>
<sequence length="306" mass="35635">MKKFLTILSFLTTLSSSLVVVACKTDNVDKEVKNKENKNEQNNNPKDNKQNQEIKNTNNNNLREKQTENQEKKLKPKEEKKNGTKSEKSVESEAKPNNTLVPNDNSNNQGNFNNGTLNNNSEDSPKNEMPNDEPPRDENQKEVSELKAKLNDALDKMDNMKIRFFFQELYSNIVNSEFNKISNELILKARKEIPKLFKKYKFETLKHQVNIFISSLFDKNYKWAENGKLKLNKLLTNIGKEEDFIDEVELLISDLLTDELQNKQKEAISEIEKLIKDKNYSEIKQKLYKLIDKLKDIEKAPLISNF</sequence>
<evidence type="ECO:0000256" key="3">
    <source>
        <dbReference type="SAM" id="SignalP"/>
    </source>
</evidence>
<feature type="compositionally biased region" description="Basic and acidic residues" evidence="2">
    <location>
        <begin position="133"/>
        <end position="144"/>
    </location>
</feature>
<keyword evidence="1" id="KW-0175">Coiled coil</keyword>
<evidence type="ECO:0008006" key="6">
    <source>
        <dbReference type="Google" id="ProtNLM"/>
    </source>
</evidence>
<feature type="coiled-coil region" evidence="1">
    <location>
        <begin position="257"/>
        <end position="300"/>
    </location>
</feature>
<evidence type="ECO:0000313" key="4">
    <source>
        <dbReference type="EMBL" id="WFQ92715.1"/>
    </source>
</evidence>
<accession>A0AAX3TG97</accession>